<dbReference type="RefSeq" id="WP_025634147.1">
    <property type="nucleotide sequence ID" value="NZ_CP114196.1"/>
</dbReference>
<reference evidence="2" key="1">
    <citation type="submission" date="2022-12" db="EMBL/GenBank/DDBJ databases">
        <title>Vibrio parahaemolyticus become highly virulent by producing novel Tc toxins.</title>
        <authorList>
            <person name="Yang F."/>
            <person name="You Y."/>
            <person name="Lai Q."/>
            <person name="Xu L."/>
            <person name="Li F."/>
        </authorList>
    </citation>
    <scope>NUCLEOTIDE SEQUENCE</scope>
    <source>
        <strain evidence="2">Vp-HL-202005</strain>
        <plasmid evidence="2">pHLA</plasmid>
    </source>
</reference>
<proteinExistence type="predicted"/>
<evidence type="ECO:0000256" key="1">
    <source>
        <dbReference type="SAM" id="MobiDB-lite"/>
    </source>
</evidence>
<feature type="region of interest" description="Disordered" evidence="1">
    <location>
        <begin position="184"/>
        <end position="206"/>
    </location>
</feature>
<dbReference type="EMBL" id="CP114196">
    <property type="protein sequence ID" value="WAT93741.1"/>
    <property type="molecule type" value="Genomic_DNA"/>
</dbReference>
<sequence length="263" mass="28637">MDNNKIIRFALLASVIATVTPFKSEAARVCRQKVSLPAPSAGICDVDTSNPKMGNPFAYIDPTQGCDFSFSLPGLPSFSLDGLQGALCDTIQDIGQQGIDDALGPVLDAIPDSVDLDLDNLMEGIFDDQIEMQSKFCPVYDDKGKLVSYECASDGNGGGDIIDIEDPDHGDRECYTQNGITYCKDDEGEVTEPDPEPYDPEKDPTLPICSELDSFFDSEGNLIPCRNGTSRQAVYPQSEQNLPSSSRDTNQSTKPKWDVKKGW</sequence>
<dbReference type="Proteomes" id="UP001156560">
    <property type="component" value="Plasmid pHLA"/>
</dbReference>
<keyword evidence="2" id="KW-0614">Plasmid</keyword>
<organism evidence="2 3">
    <name type="scientific">Vibrio parahaemolyticus</name>
    <dbReference type="NCBI Taxonomy" id="670"/>
    <lineage>
        <taxon>Bacteria</taxon>
        <taxon>Pseudomonadati</taxon>
        <taxon>Pseudomonadota</taxon>
        <taxon>Gammaproteobacteria</taxon>
        <taxon>Vibrionales</taxon>
        <taxon>Vibrionaceae</taxon>
        <taxon>Vibrio</taxon>
    </lineage>
</organism>
<gene>
    <name evidence="2" type="ORF">O1Q84_25815</name>
</gene>
<feature type="compositionally biased region" description="Polar residues" evidence="1">
    <location>
        <begin position="227"/>
        <end position="254"/>
    </location>
</feature>
<geneLocation type="plasmid" evidence="2 3">
    <name>pHLA</name>
</geneLocation>
<dbReference type="AlphaFoldDB" id="A0AA47JMX5"/>
<evidence type="ECO:0000313" key="3">
    <source>
        <dbReference type="Proteomes" id="UP001156560"/>
    </source>
</evidence>
<name>A0AA47JMX5_VIBPH</name>
<feature type="region of interest" description="Disordered" evidence="1">
    <location>
        <begin position="227"/>
        <end position="263"/>
    </location>
</feature>
<evidence type="ECO:0000313" key="2">
    <source>
        <dbReference type="EMBL" id="WAT93741.1"/>
    </source>
</evidence>
<protein>
    <submittedName>
        <fullName evidence="2">Uncharacterized protein</fullName>
    </submittedName>
</protein>
<accession>A0AA47JMX5</accession>
<feature type="compositionally biased region" description="Acidic residues" evidence="1">
    <location>
        <begin position="186"/>
        <end position="198"/>
    </location>
</feature>